<gene>
    <name evidence="7" type="ORF">VW35_03705</name>
</gene>
<dbReference type="PANTHER" id="PTHR33337">
    <property type="entry name" value="GFA DOMAIN-CONTAINING PROTEIN"/>
    <property type="match status" value="1"/>
</dbReference>
<name>A0A0F5LFX0_9HYPH</name>
<dbReference type="Proteomes" id="UP000033514">
    <property type="component" value="Unassembled WGS sequence"/>
</dbReference>
<dbReference type="Pfam" id="PF04828">
    <property type="entry name" value="GFA"/>
    <property type="match status" value="1"/>
</dbReference>
<sequence>MTETWSGGCQCGAVRYRFTAKPRGAHICHCRMCQKAFGAFYAPLVGGPLDTFEVTRGTIALFRSSEPVERGFCRDCGTPLSFAHVGGTWMSVSIGSLDHPEAFPPEDQHGTNSRISWVNDLGHLPDVAPIEERAPESAAAIATSNHQHPDHDTATWPPKA</sequence>
<evidence type="ECO:0000256" key="4">
    <source>
        <dbReference type="ARBA" id="ARBA00023239"/>
    </source>
</evidence>
<organism evidence="7 8">
    <name type="scientific">Devosia soli</name>
    <dbReference type="NCBI Taxonomy" id="361041"/>
    <lineage>
        <taxon>Bacteria</taxon>
        <taxon>Pseudomonadati</taxon>
        <taxon>Pseudomonadota</taxon>
        <taxon>Alphaproteobacteria</taxon>
        <taxon>Hyphomicrobiales</taxon>
        <taxon>Devosiaceae</taxon>
        <taxon>Devosia</taxon>
    </lineage>
</organism>
<dbReference type="RefSeq" id="WP_046141584.1">
    <property type="nucleotide sequence ID" value="NZ_LAJG01000005.1"/>
</dbReference>
<feature type="domain" description="CENP-V/GFA" evidence="6">
    <location>
        <begin position="5"/>
        <end position="107"/>
    </location>
</feature>
<dbReference type="PANTHER" id="PTHR33337:SF40">
    <property type="entry name" value="CENP-V_GFA DOMAIN-CONTAINING PROTEIN-RELATED"/>
    <property type="match status" value="1"/>
</dbReference>
<dbReference type="SUPFAM" id="SSF51316">
    <property type="entry name" value="Mss4-like"/>
    <property type="match status" value="1"/>
</dbReference>
<dbReference type="GO" id="GO:0016846">
    <property type="term" value="F:carbon-sulfur lyase activity"/>
    <property type="evidence" value="ECO:0007669"/>
    <property type="project" value="InterPro"/>
</dbReference>
<evidence type="ECO:0000313" key="8">
    <source>
        <dbReference type="Proteomes" id="UP000033514"/>
    </source>
</evidence>
<keyword evidence="4" id="KW-0456">Lyase</keyword>
<evidence type="ECO:0000256" key="1">
    <source>
        <dbReference type="ARBA" id="ARBA00005495"/>
    </source>
</evidence>
<keyword evidence="2" id="KW-0479">Metal-binding</keyword>
<evidence type="ECO:0000256" key="3">
    <source>
        <dbReference type="ARBA" id="ARBA00022833"/>
    </source>
</evidence>
<feature type="region of interest" description="Disordered" evidence="5">
    <location>
        <begin position="133"/>
        <end position="160"/>
    </location>
</feature>
<accession>A0A0F5LFX0</accession>
<proteinExistence type="inferred from homology"/>
<evidence type="ECO:0000259" key="6">
    <source>
        <dbReference type="PROSITE" id="PS51891"/>
    </source>
</evidence>
<dbReference type="PATRIC" id="fig|361041.3.peg.4142"/>
<comment type="caution">
    <text evidence="7">The sequence shown here is derived from an EMBL/GenBank/DDBJ whole genome shotgun (WGS) entry which is preliminary data.</text>
</comment>
<comment type="similarity">
    <text evidence="1">Belongs to the Gfa family.</text>
</comment>
<dbReference type="InterPro" id="IPR006913">
    <property type="entry name" value="CENP-V/GFA"/>
</dbReference>
<protein>
    <recommendedName>
        <fullName evidence="6">CENP-V/GFA domain-containing protein</fullName>
    </recommendedName>
</protein>
<evidence type="ECO:0000256" key="5">
    <source>
        <dbReference type="SAM" id="MobiDB-lite"/>
    </source>
</evidence>
<evidence type="ECO:0000256" key="2">
    <source>
        <dbReference type="ARBA" id="ARBA00022723"/>
    </source>
</evidence>
<dbReference type="EMBL" id="LAJG01000005">
    <property type="protein sequence ID" value="KKB81238.1"/>
    <property type="molecule type" value="Genomic_DNA"/>
</dbReference>
<keyword evidence="8" id="KW-1185">Reference proteome</keyword>
<keyword evidence="3" id="KW-0862">Zinc</keyword>
<dbReference type="GO" id="GO:0046872">
    <property type="term" value="F:metal ion binding"/>
    <property type="evidence" value="ECO:0007669"/>
    <property type="project" value="UniProtKB-KW"/>
</dbReference>
<dbReference type="STRING" id="361041.VW35_03705"/>
<reference evidence="7 8" key="1">
    <citation type="submission" date="2015-03" db="EMBL/GenBank/DDBJ databases">
        <authorList>
            <person name="Hassan Y.I."/>
            <person name="Lepp D."/>
            <person name="Zhou T."/>
        </authorList>
    </citation>
    <scope>NUCLEOTIDE SEQUENCE [LARGE SCALE GENOMIC DNA]</scope>
    <source>
        <strain evidence="7 8">GH2-10</strain>
    </source>
</reference>
<dbReference type="Gene3D" id="3.90.1590.10">
    <property type="entry name" value="glutathione-dependent formaldehyde- activating enzyme (gfa)"/>
    <property type="match status" value="1"/>
</dbReference>
<dbReference type="AlphaFoldDB" id="A0A0F5LFX0"/>
<dbReference type="InterPro" id="IPR011057">
    <property type="entry name" value="Mss4-like_sf"/>
</dbReference>
<dbReference type="OrthoDB" id="9807246at2"/>
<dbReference type="PROSITE" id="PS51891">
    <property type="entry name" value="CENP_V_GFA"/>
    <property type="match status" value="1"/>
</dbReference>
<evidence type="ECO:0000313" key="7">
    <source>
        <dbReference type="EMBL" id="KKB81238.1"/>
    </source>
</evidence>